<dbReference type="GO" id="GO:0005886">
    <property type="term" value="C:plasma membrane"/>
    <property type="evidence" value="ECO:0007669"/>
    <property type="project" value="UniProtKB-SubCell"/>
</dbReference>
<feature type="domain" description="SSD" evidence="12">
    <location>
        <begin position="113"/>
        <end position="274"/>
    </location>
</feature>
<dbReference type="PANTHER" id="PTHR30081">
    <property type="entry name" value="PROTEIN-EXPORT MEMBRANE PROTEIN SEC"/>
    <property type="match status" value="1"/>
</dbReference>
<dbReference type="InterPro" id="IPR022645">
    <property type="entry name" value="SecD/SecF_bac"/>
</dbReference>
<evidence type="ECO:0000256" key="5">
    <source>
        <dbReference type="ARBA" id="ARBA00022519"/>
    </source>
</evidence>
<evidence type="ECO:0000256" key="1">
    <source>
        <dbReference type="ARBA" id="ARBA00004651"/>
    </source>
</evidence>
<organism evidence="13 14">
    <name type="scientific">Geodia barretti</name>
    <name type="common">Barrett's horny sponge</name>
    <dbReference type="NCBI Taxonomy" id="519541"/>
    <lineage>
        <taxon>Eukaryota</taxon>
        <taxon>Metazoa</taxon>
        <taxon>Porifera</taxon>
        <taxon>Demospongiae</taxon>
        <taxon>Heteroscleromorpha</taxon>
        <taxon>Tetractinellida</taxon>
        <taxon>Astrophorina</taxon>
        <taxon>Geodiidae</taxon>
        <taxon>Geodia</taxon>
    </lineage>
</organism>
<dbReference type="GO" id="GO:0006886">
    <property type="term" value="P:intracellular protein transport"/>
    <property type="evidence" value="ECO:0007669"/>
    <property type="project" value="InterPro"/>
</dbReference>
<comment type="subcellular location">
    <subcellularLocation>
        <location evidence="1">Cell membrane</location>
        <topology evidence="1">Multi-pass membrane protein</topology>
    </subcellularLocation>
</comment>
<keyword evidence="7" id="KW-0653">Protein transport</keyword>
<dbReference type="AlphaFoldDB" id="A0AA35WLH0"/>
<keyword evidence="10 11" id="KW-0472">Membrane</keyword>
<evidence type="ECO:0000256" key="10">
    <source>
        <dbReference type="ARBA" id="ARBA00023136"/>
    </source>
</evidence>
<comment type="caution">
    <text evidence="13">The sequence shown here is derived from an EMBL/GenBank/DDBJ whole genome shotgun (WGS) entry which is preliminary data.</text>
</comment>
<dbReference type="NCBIfam" id="TIGR00966">
    <property type="entry name" value="transloc_SecF"/>
    <property type="match status" value="1"/>
</dbReference>
<dbReference type="Pfam" id="PF02355">
    <property type="entry name" value="SecD_SecF_C"/>
    <property type="match status" value="1"/>
</dbReference>
<keyword evidence="3" id="KW-0813">Transport</keyword>
<keyword evidence="5" id="KW-0997">Cell inner membrane</keyword>
<dbReference type="InterPro" id="IPR000731">
    <property type="entry name" value="SSD"/>
</dbReference>
<keyword evidence="6 11" id="KW-0812">Transmembrane</keyword>
<feature type="transmembrane region" description="Helical" evidence="11">
    <location>
        <begin position="114"/>
        <end position="132"/>
    </location>
</feature>
<accession>A0AA35WLH0</accession>
<dbReference type="InterPro" id="IPR022646">
    <property type="entry name" value="SecD/SecF_CS"/>
</dbReference>
<evidence type="ECO:0000256" key="6">
    <source>
        <dbReference type="ARBA" id="ARBA00022692"/>
    </source>
</evidence>
<keyword evidence="9" id="KW-0811">Translocation</keyword>
<keyword evidence="14" id="KW-1185">Reference proteome</keyword>
<evidence type="ECO:0000256" key="7">
    <source>
        <dbReference type="ARBA" id="ARBA00022927"/>
    </source>
</evidence>
<feature type="transmembrane region" description="Helical" evidence="11">
    <location>
        <begin position="173"/>
        <end position="194"/>
    </location>
</feature>
<evidence type="ECO:0000313" key="13">
    <source>
        <dbReference type="EMBL" id="CAI8018267.1"/>
    </source>
</evidence>
<dbReference type="InterPro" id="IPR022813">
    <property type="entry name" value="SecD/SecF_arch_bac"/>
</dbReference>
<dbReference type="EMBL" id="CASHTH010001687">
    <property type="protein sequence ID" value="CAI8018267.1"/>
    <property type="molecule type" value="Genomic_DNA"/>
</dbReference>
<feature type="transmembrane region" description="Helical" evidence="11">
    <location>
        <begin position="249"/>
        <end position="273"/>
    </location>
</feature>
<dbReference type="InterPro" id="IPR005665">
    <property type="entry name" value="SecF_bac"/>
</dbReference>
<dbReference type="PRINTS" id="PR01755">
    <property type="entry name" value="SECFTRNLCASE"/>
</dbReference>
<evidence type="ECO:0000256" key="3">
    <source>
        <dbReference type="ARBA" id="ARBA00022448"/>
    </source>
</evidence>
<evidence type="ECO:0000256" key="9">
    <source>
        <dbReference type="ARBA" id="ARBA00023010"/>
    </source>
</evidence>
<dbReference type="Pfam" id="PF07549">
    <property type="entry name" value="Sec_GG"/>
    <property type="match status" value="1"/>
</dbReference>
<protein>
    <recommendedName>
        <fullName evidence="2">Protein translocase subunit SecF</fullName>
    </recommendedName>
</protein>
<evidence type="ECO:0000259" key="12">
    <source>
        <dbReference type="PROSITE" id="PS50156"/>
    </source>
</evidence>
<evidence type="ECO:0000313" key="14">
    <source>
        <dbReference type="Proteomes" id="UP001174909"/>
    </source>
</evidence>
<proteinExistence type="inferred from homology"/>
<feature type="transmembrane region" description="Helical" evidence="11">
    <location>
        <begin position="225"/>
        <end position="243"/>
    </location>
</feature>
<evidence type="ECO:0000256" key="8">
    <source>
        <dbReference type="ARBA" id="ARBA00022989"/>
    </source>
</evidence>
<keyword evidence="8 11" id="KW-1133">Transmembrane helix</keyword>
<dbReference type="Gene3D" id="1.20.1640.10">
    <property type="entry name" value="Multidrug efflux transporter AcrB transmembrane domain"/>
    <property type="match status" value="1"/>
</dbReference>
<dbReference type="PANTHER" id="PTHR30081:SF8">
    <property type="entry name" value="PROTEIN TRANSLOCASE SUBUNIT SECF"/>
    <property type="match status" value="1"/>
</dbReference>
<gene>
    <name evidence="13" type="ORF">GBAR_LOCUS11061</name>
</gene>
<dbReference type="PROSITE" id="PS50156">
    <property type="entry name" value="SSD"/>
    <property type="match status" value="1"/>
</dbReference>
<dbReference type="HAMAP" id="MF_01464_B">
    <property type="entry name" value="SecF_B"/>
    <property type="match status" value="1"/>
</dbReference>
<dbReference type="Proteomes" id="UP001174909">
    <property type="component" value="Unassembled WGS sequence"/>
</dbReference>
<sequence>MIAPPGWASGGSGLKPGIDFSSGSALTVAFEDPVRPDAVRALLPTIGHPQAKVQAVGDRSVLIRTRVLEEASGNILSERQRIEDALSEQIGPIDASGVDTVSPIIAQETVRNTFLALLVASVFILAYIWYAFRRVPRAYRYGVAAVVTLLHDTVIVLGVFSILGRFLGMEVNSMFIVGILTVAGYSVNDTIVVFDRIRENSIRVPDRRLEDTVNLSIIESVGRSVNTSFTTLLVLLAMLLIGGESIRELLLVVAMGVVVGTYSSIFIAAQFLATA</sequence>
<feature type="transmembrane region" description="Helical" evidence="11">
    <location>
        <begin position="144"/>
        <end position="167"/>
    </location>
</feature>
<name>A0AA35WLH0_GEOBA</name>
<evidence type="ECO:0000256" key="11">
    <source>
        <dbReference type="SAM" id="Phobius"/>
    </source>
</evidence>
<reference evidence="13" key="1">
    <citation type="submission" date="2023-03" db="EMBL/GenBank/DDBJ databases">
        <authorList>
            <person name="Steffen K."/>
            <person name="Cardenas P."/>
        </authorList>
    </citation>
    <scope>NUCLEOTIDE SEQUENCE</scope>
</reference>
<dbReference type="GO" id="GO:0015450">
    <property type="term" value="F:protein-transporting ATPase activity"/>
    <property type="evidence" value="ECO:0007669"/>
    <property type="project" value="InterPro"/>
</dbReference>
<dbReference type="InterPro" id="IPR048634">
    <property type="entry name" value="SecD_SecF_C"/>
</dbReference>
<dbReference type="SUPFAM" id="SSF82866">
    <property type="entry name" value="Multidrug efflux transporter AcrB transmembrane domain"/>
    <property type="match status" value="1"/>
</dbReference>
<keyword evidence="4" id="KW-1003">Cell membrane</keyword>
<evidence type="ECO:0000256" key="2">
    <source>
        <dbReference type="ARBA" id="ARBA00015792"/>
    </source>
</evidence>
<evidence type="ECO:0000256" key="4">
    <source>
        <dbReference type="ARBA" id="ARBA00022475"/>
    </source>
</evidence>